<accession>A0A8S5M2E4</accession>
<sequence>MTFDSEVSNLSKSIKLTFLTVVSKVSKTLI</sequence>
<reference evidence="1" key="1">
    <citation type="journal article" date="2021" name="Proc. Natl. Acad. Sci. U.S.A.">
        <title>A Catalog of Tens of Thousands of Viruses from Human Metagenomes Reveals Hidden Associations with Chronic Diseases.</title>
        <authorList>
            <person name="Tisza M.J."/>
            <person name="Buck C.B."/>
        </authorList>
    </citation>
    <scope>NUCLEOTIDE SEQUENCE</scope>
    <source>
        <strain evidence="1">CtrfD19</strain>
    </source>
</reference>
<protein>
    <submittedName>
        <fullName evidence="1">Uncharacterized protein</fullName>
    </submittedName>
</protein>
<name>A0A8S5M2E4_9CAUD</name>
<dbReference type="EMBL" id="BK014797">
    <property type="protein sequence ID" value="DAD76231.1"/>
    <property type="molecule type" value="Genomic_DNA"/>
</dbReference>
<organism evidence="1">
    <name type="scientific">Siphoviridae sp. ctrfD19</name>
    <dbReference type="NCBI Taxonomy" id="2826478"/>
    <lineage>
        <taxon>Viruses</taxon>
        <taxon>Duplodnaviria</taxon>
        <taxon>Heunggongvirae</taxon>
        <taxon>Uroviricota</taxon>
        <taxon>Caudoviricetes</taxon>
    </lineage>
</organism>
<evidence type="ECO:0000313" key="1">
    <source>
        <dbReference type="EMBL" id="DAD76231.1"/>
    </source>
</evidence>
<proteinExistence type="predicted"/>